<dbReference type="Pfam" id="PF04437">
    <property type="entry name" value="RINT1_TIP1"/>
    <property type="match status" value="1"/>
</dbReference>
<dbReference type="PROSITE" id="PS51386">
    <property type="entry name" value="RINT1_TIP20"/>
    <property type="match status" value="1"/>
</dbReference>
<reference evidence="4" key="1">
    <citation type="submission" date="2017-02" db="UniProtKB">
        <authorList>
            <consortium name="WormBaseParasite"/>
        </authorList>
    </citation>
    <scope>IDENTIFICATION</scope>
</reference>
<evidence type="ECO:0000313" key="4">
    <source>
        <dbReference type="WBParaSite" id="HDID_0000039801-mRNA-1"/>
    </source>
</evidence>
<name>A0A0R3S8D6_HYMDI</name>
<dbReference type="Proteomes" id="UP000274504">
    <property type="component" value="Unassembled WGS sequence"/>
</dbReference>
<dbReference type="Pfam" id="PF06320">
    <property type="entry name" value="GCN5L1"/>
    <property type="match status" value="1"/>
</dbReference>
<dbReference type="GO" id="GO:0006888">
    <property type="term" value="P:endoplasmic reticulum to Golgi vesicle-mediated transport"/>
    <property type="evidence" value="ECO:0007669"/>
    <property type="project" value="InterPro"/>
</dbReference>
<dbReference type="GO" id="GO:0006890">
    <property type="term" value="P:retrograde vesicle-mediated transport, Golgi to endoplasmic reticulum"/>
    <property type="evidence" value="ECO:0007669"/>
    <property type="project" value="InterPro"/>
</dbReference>
<dbReference type="GO" id="GO:0060628">
    <property type="term" value="P:regulation of ER to Golgi vesicle-mediated transport"/>
    <property type="evidence" value="ECO:0007669"/>
    <property type="project" value="TreeGrafter"/>
</dbReference>
<keyword evidence="1" id="KW-0175">Coiled coil</keyword>
<dbReference type="OrthoDB" id="2189254at2759"/>
<dbReference type="InterPro" id="IPR042044">
    <property type="entry name" value="EXOC6PINT-1/Sec15/Tip20_C_dom2"/>
</dbReference>
<dbReference type="GO" id="GO:0070939">
    <property type="term" value="C:Dsl1/NZR complex"/>
    <property type="evidence" value="ECO:0007669"/>
    <property type="project" value="InterPro"/>
</dbReference>
<evidence type="ECO:0000313" key="2">
    <source>
        <dbReference type="EMBL" id="VDL15929.1"/>
    </source>
</evidence>
<evidence type="ECO:0000256" key="1">
    <source>
        <dbReference type="SAM" id="Coils"/>
    </source>
</evidence>
<evidence type="ECO:0000313" key="3">
    <source>
        <dbReference type="Proteomes" id="UP000274504"/>
    </source>
</evidence>
<feature type="coiled-coil region" evidence="1">
    <location>
        <begin position="823"/>
        <end position="850"/>
    </location>
</feature>
<organism evidence="4">
    <name type="scientific">Hymenolepis diminuta</name>
    <name type="common">Rat tapeworm</name>
    <dbReference type="NCBI Taxonomy" id="6216"/>
    <lineage>
        <taxon>Eukaryota</taxon>
        <taxon>Metazoa</taxon>
        <taxon>Spiralia</taxon>
        <taxon>Lophotrochozoa</taxon>
        <taxon>Platyhelminthes</taxon>
        <taxon>Cestoda</taxon>
        <taxon>Eucestoda</taxon>
        <taxon>Cyclophyllidea</taxon>
        <taxon>Hymenolepididae</taxon>
        <taxon>Hymenolepis</taxon>
    </lineage>
</organism>
<reference evidence="2 3" key="2">
    <citation type="submission" date="2018-11" db="EMBL/GenBank/DDBJ databases">
        <authorList>
            <consortium name="Pathogen Informatics"/>
        </authorList>
    </citation>
    <scope>NUCLEOTIDE SEQUENCE [LARGE SCALE GENOMIC DNA]</scope>
</reference>
<dbReference type="EMBL" id="UYSG01000053">
    <property type="protein sequence ID" value="VDL15929.1"/>
    <property type="molecule type" value="Genomic_DNA"/>
</dbReference>
<dbReference type="WBParaSite" id="HDID_0000039801-mRNA-1">
    <property type="protein sequence ID" value="HDID_0000039801-mRNA-1"/>
    <property type="gene ID" value="HDID_0000039801"/>
</dbReference>
<dbReference type="PANTHER" id="PTHR13520">
    <property type="entry name" value="RAD50-INTERACTING PROTEIN 1 RINT-1"/>
    <property type="match status" value="1"/>
</dbReference>
<proteinExistence type="predicted"/>
<dbReference type="STRING" id="6216.A0A0R3S8D6"/>
<gene>
    <name evidence="2" type="ORF">HDID_LOCUS399</name>
</gene>
<sequence>MSSSQTDFLDSHIPLSFDEKERLEFLLKSTERQISLLRGFIFLSEPTDALSKFSSDTENFNKTRDKLQQRLNELERNVSESLQSGCNIAEVIFPDIIKMSSIQSSLGAAERLELISRYRSEVVSARVLGSLEMALSAFEKLSLHIGAHISSTEPLLLPLPPFYVSLLEDFVNMFQKTCKTMEVPKIRPPNNWMENGAESLGDQCPWDAEAMRDFRLLFRTLTYIKLPKPKVISDTAKRVNLSLPVSLLLEPLEKRFLFNFYGDRLTNKPENPEWYFTEVLTWISINDQWLTCVQDEQLKDIIKPFSNLRVDFMQGLLSFVMDKISFDLGLLKTPPKPRCAINLKFDEEEKSEDADISECSMLTSPPSFFGHLTDEMLAFEARLDGLCYPAQAVRPADLFTHRLDVLQHWISLESKLAHRKLHDILSKPYAWRVVNRVPQCVGDFVALVYSITRRAANLHHSATKSMVFFCKIQLDLIFIFLETMVNALPWNAPSSKNFTTADDSSTGDPTDRLSRWTSILNVLQSVLSTMQEWCNDQFFVEIWEDPKSRQLLTTSWDPWMDEQTEGDVVNEGWKTITQRIESALSETKSPDWSKPTTFTHQRSQCLGVFGGMCELYKHRIDSALKCIGQSLFENLQELAKGYIYDDRQQWSRVEGSNEGPTASSSISCQAGGLFIHLNLELSVTAKALLPSLFTSLWQPVLRNFNRLLYQKLILENRFTAVGANQLKFDIDYSLRGLLMTYADLLAVDDILAECLDACHLLTLPSGSIHLLKRSLINADPTTVIGPLVEVGVRRLTPDEALIILSHYISTTPVEGALPHDFDRNALRDLAKEKQAELEQKKAELEAGKEDIFNSITGLTSQLSVGLNGDVSKAYKYQCRLNTEVKRLDKNIQEFGRQLEVWRKDISDVNSTLKDLGDTEIWSKKLKHDSQLVLNIFQSINN</sequence>
<dbReference type="AlphaFoldDB" id="A0A0R3S8D6"/>
<dbReference type="InterPro" id="IPR007528">
    <property type="entry name" value="RINT1_Tip20"/>
</dbReference>
<dbReference type="Gene3D" id="1.20.58.670">
    <property type="entry name" value="Dsl1p vesicle tethering complex, Tip20p subunit, domain D"/>
    <property type="match status" value="1"/>
</dbReference>
<feature type="coiled-coil region" evidence="1">
    <location>
        <begin position="57"/>
        <end position="84"/>
    </location>
</feature>
<dbReference type="PANTHER" id="PTHR13520:SF0">
    <property type="entry name" value="RAD50-INTERACTING PROTEIN 1"/>
    <property type="match status" value="1"/>
</dbReference>
<protein>
    <submittedName>
        <fullName evidence="4">Biogenesis of lysosome-related organelles complex 1 subunit 1</fullName>
    </submittedName>
</protein>
<accession>A0A0R3S8D6</accession>